<comment type="caution">
    <text evidence="2">The sequence shown here is derived from an EMBL/GenBank/DDBJ whole genome shotgun (WGS) entry which is preliminary data.</text>
</comment>
<dbReference type="OrthoDB" id="7265885at2"/>
<proteinExistence type="predicted"/>
<accession>A0A1V2H328</accession>
<organism evidence="2 3">
    <name type="scientific">Teichococcus deserti</name>
    <dbReference type="NCBI Taxonomy" id="1817963"/>
    <lineage>
        <taxon>Bacteria</taxon>
        <taxon>Pseudomonadati</taxon>
        <taxon>Pseudomonadota</taxon>
        <taxon>Alphaproteobacteria</taxon>
        <taxon>Acetobacterales</taxon>
        <taxon>Roseomonadaceae</taxon>
        <taxon>Roseomonas</taxon>
    </lineage>
</organism>
<dbReference type="Proteomes" id="UP000188879">
    <property type="component" value="Unassembled WGS sequence"/>
</dbReference>
<gene>
    <name evidence="2" type="ORF">BKE38_10490</name>
</gene>
<dbReference type="EMBL" id="MLCO01000085">
    <property type="protein sequence ID" value="ONG54413.1"/>
    <property type="molecule type" value="Genomic_DNA"/>
</dbReference>
<reference evidence="2 3" key="1">
    <citation type="submission" date="2016-10" db="EMBL/GenBank/DDBJ databases">
        <title>Draft Genome sequence of Roseomonas sp. strain M3.</title>
        <authorList>
            <person name="Subhash Y."/>
            <person name="Lee S."/>
        </authorList>
    </citation>
    <scope>NUCLEOTIDE SEQUENCE [LARGE SCALE GENOMIC DNA]</scope>
    <source>
        <strain evidence="2 3">M3</strain>
    </source>
</reference>
<evidence type="ECO:0000313" key="3">
    <source>
        <dbReference type="Proteomes" id="UP000188879"/>
    </source>
</evidence>
<evidence type="ECO:0000313" key="2">
    <source>
        <dbReference type="EMBL" id="ONG54413.1"/>
    </source>
</evidence>
<dbReference type="AlphaFoldDB" id="A0A1V2H328"/>
<protein>
    <submittedName>
        <fullName evidence="2">Uncharacterized protein</fullName>
    </submittedName>
</protein>
<feature type="chain" id="PRO_5012911640" evidence="1">
    <location>
        <begin position="21"/>
        <end position="201"/>
    </location>
</feature>
<feature type="signal peptide" evidence="1">
    <location>
        <begin position="1"/>
        <end position="20"/>
    </location>
</feature>
<keyword evidence="3" id="KW-1185">Reference proteome</keyword>
<evidence type="ECO:0000256" key="1">
    <source>
        <dbReference type="SAM" id="SignalP"/>
    </source>
</evidence>
<sequence>MMRRLLLPAMLLLAALPARADDATDAIDRARQLYVAGDMKGASNELVYALREVDMRRRAGFQAFFPAAPEGWTLEPAEADSAGAALAAQMMGGGVIVERRYARTAGEVEAHITAQIMADSPMVQGLAAMVTNPMMMQPGDRRVRINGETALLRFDAEQKSGEITLVSGNSVIKLEGEGLTDANFLTELVKRFDLSRIRAAK</sequence>
<keyword evidence="1" id="KW-0732">Signal</keyword>
<name>A0A1V2H328_9PROT</name>
<dbReference type="RefSeq" id="WP_076957305.1">
    <property type="nucleotide sequence ID" value="NZ_MLCO01000085.1"/>
</dbReference>